<dbReference type="Proteomes" id="UP000541425">
    <property type="component" value="Unassembled WGS sequence"/>
</dbReference>
<organism evidence="1 2">
    <name type="scientific">Alloprevotella rava</name>
    <dbReference type="NCBI Taxonomy" id="671218"/>
    <lineage>
        <taxon>Bacteria</taxon>
        <taxon>Pseudomonadati</taxon>
        <taxon>Bacteroidota</taxon>
        <taxon>Bacteroidia</taxon>
        <taxon>Bacteroidales</taxon>
        <taxon>Prevotellaceae</taxon>
        <taxon>Alloprevotella</taxon>
    </lineage>
</organism>
<dbReference type="AlphaFoldDB" id="A0A7W5UEP0"/>
<comment type="caution">
    <text evidence="1">The sequence shown here is derived from an EMBL/GenBank/DDBJ whole genome shotgun (WGS) entry which is preliminary data.</text>
</comment>
<reference evidence="1 2" key="1">
    <citation type="submission" date="2020-08" db="EMBL/GenBank/DDBJ databases">
        <title>Genomic Encyclopedia of Type Strains, Phase IV (KMG-IV): sequencing the most valuable type-strain genomes for metagenomic binning, comparative biology and taxonomic classification.</title>
        <authorList>
            <person name="Goeker M."/>
        </authorList>
    </citation>
    <scope>NUCLEOTIDE SEQUENCE [LARGE SCALE GENOMIC DNA]</scope>
    <source>
        <strain evidence="1 2">DSM 22548</strain>
    </source>
</reference>
<evidence type="ECO:0000313" key="1">
    <source>
        <dbReference type="EMBL" id="MBB3702734.1"/>
    </source>
</evidence>
<name>A0A7W5UEP0_9BACT</name>
<dbReference type="EMBL" id="JACICA010000005">
    <property type="protein sequence ID" value="MBB3702734.1"/>
    <property type="molecule type" value="Genomic_DNA"/>
</dbReference>
<gene>
    <name evidence="1" type="ORF">FHS60_001203</name>
</gene>
<proteinExistence type="predicted"/>
<accession>A0A7W5UEP0</accession>
<sequence>MLYINHRSFAVSDYQLLNLKEKSESLFKGNPHQYVRKTYHILP</sequence>
<protein>
    <submittedName>
        <fullName evidence="1">Uncharacterized protein</fullName>
    </submittedName>
</protein>
<evidence type="ECO:0000313" key="2">
    <source>
        <dbReference type="Proteomes" id="UP000541425"/>
    </source>
</evidence>